<dbReference type="Proteomes" id="UP000729402">
    <property type="component" value="Unassembled WGS sequence"/>
</dbReference>
<evidence type="ECO:0000313" key="1">
    <source>
        <dbReference type="EMBL" id="KAG8048760.1"/>
    </source>
</evidence>
<evidence type="ECO:0000313" key="2">
    <source>
        <dbReference type="Proteomes" id="UP000729402"/>
    </source>
</evidence>
<name>A0A8J5RR07_ZIZPA</name>
<accession>A0A8J5RR07</accession>
<organism evidence="1 2">
    <name type="scientific">Zizania palustris</name>
    <name type="common">Northern wild rice</name>
    <dbReference type="NCBI Taxonomy" id="103762"/>
    <lineage>
        <taxon>Eukaryota</taxon>
        <taxon>Viridiplantae</taxon>
        <taxon>Streptophyta</taxon>
        <taxon>Embryophyta</taxon>
        <taxon>Tracheophyta</taxon>
        <taxon>Spermatophyta</taxon>
        <taxon>Magnoliopsida</taxon>
        <taxon>Liliopsida</taxon>
        <taxon>Poales</taxon>
        <taxon>Poaceae</taxon>
        <taxon>BOP clade</taxon>
        <taxon>Oryzoideae</taxon>
        <taxon>Oryzeae</taxon>
        <taxon>Zizaniinae</taxon>
        <taxon>Zizania</taxon>
    </lineage>
</organism>
<dbReference type="InterPro" id="IPR051650">
    <property type="entry name" value="SL_signaling_regulator"/>
</dbReference>
<keyword evidence="2" id="KW-1185">Reference proteome</keyword>
<sequence>MAAIKRSQDNQRRNPDTFHFYHQAATAQTLVAVKVELSQLMLAILNDPVDSRVFGEAGFHSGDIKLTILHPVPPMPLLGRFPMRSRPPPLFLCSFVAADDTDVPSPVGNLTGAGEEN</sequence>
<dbReference type="OrthoDB" id="694434at2759"/>
<dbReference type="EMBL" id="JAAALK010000289">
    <property type="protein sequence ID" value="KAG8048760.1"/>
    <property type="molecule type" value="Genomic_DNA"/>
</dbReference>
<proteinExistence type="predicted"/>
<dbReference type="AlphaFoldDB" id="A0A8J5RR07"/>
<gene>
    <name evidence="1" type="ORF">GUJ93_ZPchr0009g385</name>
</gene>
<protein>
    <submittedName>
        <fullName evidence="1">Uncharacterized protein</fullName>
    </submittedName>
</protein>
<dbReference type="PANTHER" id="PTHR43572:SF38">
    <property type="entry name" value="PROTEIN SMAX1-LIKE 6"/>
    <property type="match status" value="1"/>
</dbReference>
<reference evidence="1" key="1">
    <citation type="journal article" date="2021" name="bioRxiv">
        <title>Whole Genome Assembly and Annotation of Northern Wild Rice, Zizania palustris L., Supports a Whole Genome Duplication in the Zizania Genus.</title>
        <authorList>
            <person name="Haas M."/>
            <person name="Kono T."/>
            <person name="Macchietto M."/>
            <person name="Millas R."/>
            <person name="McGilp L."/>
            <person name="Shao M."/>
            <person name="Duquette J."/>
            <person name="Hirsch C.N."/>
            <person name="Kimball J."/>
        </authorList>
    </citation>
    <scope>NUCLEOTIDE SEQUENCE</scope>
    <source>
        <tissue evidence="1">Fresh leaf tissue</tissue>
    </source>
</reference>
<comment type="caution">
    <text evidence="1">The sequence shown here is derived from an EMBL/GenBank/DDBJ whole genome shotgun (WGS) entry which is preliminary data.</text>
</comment>
<reference evidence="1" key="2">
    <citation type="submission" date="2021-02" db="EMBL/GenBank/DDBJ databases">
        <authorList>
            <person name="Kimball J.A."/>
            <person name="Haas M.W."/>
            <person name="Macchietto M."/>
            <person name="Kono T."/>
            <person name="Duquette J."/>
            <person name="Shao M."/>
        </authorList>
    </citation>
    <scope>NUCLEOTIDE SEQUENCE</scope>
    <source>
        <tissue evidence="1">Fresh leaf tissue</tissue>
    </source>
</reference>
<dbReference type="PANTHER" id="PTHR43572">
    <property type="entry name" value="CHAPERONE PROTEIN CLPD, CHLOROPLASTIC"/>
    <property type="match status" value="1"/>
</dbReference>